<proteinExistence type="predicted"/>
<evidence type="ECO:0000313" key="2">
    <source>
        <dbReference type="EMBL" id="KAK8109989.1"/>
    </source>
</evidence>
<keyword evidence="3" id="KW-1185">Reference proteome</keyword>
<reference evidence="2 3" key="1">
    <citation type="submission" date="2023-01" db="EMBL/GenBank/DDBJ databases">
        <title>Analysis of 21 Apiospora genomes using comparative genomics revels a genus with tremendous synthesis potential of carbohydrate active enzymes and secondary metabolites.</title>
        <authorList>
            <person name="Sorensen T."/>
        </authorList>
    </citation>
    <scope>NUCLEOTIDE SEQUENCE [LARGE SCALE GENOMIC DNA]</scope>
    <source>
        <strain evidence="2 3">CBS 117206</strain>
    </source>
</reference>
<evidence type="ECO:0000313" key="3">
    <source>
        <dbReference type="Proteomes" id="UP001392437"/>
    </source>
</evidence>
<name>A0AAW0QTF4_9PEZI</name>
<dbReference type="EMBL" id="JAQQWP010000007">
    <property type="protein sequence ID" value="KAK8109989.1"/>
    <property type="molecule type" value="Genomic_DNA"/>
</dbReference>
<feature type="chain" id="PRO_5043732352" evidence="1">
    <location>
        <begin position="17"/>
        <end position="102"/>
    </location>
</feature>
<accession>A0AAW0QTF4</accession>
<organism evidence="2 3">
    <name type="scientific">Apiospora kogelbergensis</name>
    <dbReference type="NCBI Taxonomy" id="1337665"/>
    <lineage>
        <taxon>Eukaryota</taxon>
        <taxon>Fungi</taxon>
        <taxon>Dikarya</taxon>
        <taxon>Ascomycota</taxon>
        <taxon>Pezizomycotina</taxon>
        <taxon>Sordariomycetes</taxon>
        <taxon>Xylariomycetidae</taxon>
        <taxon>Amphisphaeriales</taxon>
        <taxon>Apiosporaceae</taxon>
        <taxon>Apiospora</taxon>
    </lineage>
</organism>
<evidence type="ECO:0000256" key="1">
    <source>
        <dbReference type="SAM" id="SignalP"/>
    </source>
</evidence>
<comment type="caution">
    <text evidence="2">The sequence shown here is derived from an EMBL/GenBank/DDBJ whole genome shotgun (WGS) entry which is preliminary data.</text>
</comment>
<gene>
    <name evidence="2" type="ORF">PG999_008126</name>
</gene>
<dbReference type="AlphaFoldDB" id="A0AAW0QTF4"/>
<protein>
    <submittedName>
        <fullName evidence="2">Uncharacterized protein</fullName>
    </submittedName>
</protein>
<keyword evidence="1" id="KW-0732">Signal</keyword>
<sequence length="102" mass="11121">MHLFKLAVAAIASTSAVYSLPASDTTEVAAQEKRDAKLDGQGKCNGTSCNFLFQIIACAQGTSNVVLPLPGAEGDHLEYVANYHFKSDEAEWGRRREDLQYL</sequence>
<dbReference type="Proteomes" id="UP001392437">
    <property type="component" value="Unassembled WGS sequence"/>
</dbReference>
<feature type="signal peptide" evidence="1">
    <location>
        <begin position="1"/>
        <end position="16"/>
    </location>
</feature>